<reference evidence="1 2" key="1">
    <citation type="submission" date="2022-11" db="EMBL/GenBank/DDBJ databases">
        <title>Minimal conservation of predation-associated metabolite biosynthetic gene clusters underscores biosynthetic potential of Myxococcota including descriptions for ten novel species: Archangium lansinium sp. nov., Myxococcus landrumus sp. nov., Nannocystis bai.</title>
        <authorList>
            <person name="Ahearne A."/>
            <person name="Stevens C."/>
            <person name="Dowd S."/>
        </authorList>
    </citation>
    <scope>NUCLEOTIDE SEQUENCE [LARGE SCALE GENOMIC DNA]</scope>
    <source>
        <strain evidence="1 2">BB15-2</strain>
    </source>
</reference>
<dbReference type="Proteomes" id="UP001221686">
    <property type="component" value="Unassembled WGS sequence"/>
</dbReference>
<accession>A0ABT5ECP4</accession>
<protein>
    <submittedName>
        <fullName evidence="1">Uncharacterized protein</fullName>
    </submittedName>
</protein>
<gene>
    <name evidence="1" type="ORF">POL25_37025</name>
</gene>
<dbReference type="RefSeq" id="WP_272091078.1">
    <property type="nucleotide sequence ID" value="NZ_JAQNDL010000003.1"/>
</dbReference>
<name>A0ABT5ECP4_9BACT</name>
<keyword evidence="2" id="KW-1185">Reference proteome</keyword>
<dbReference type="EMBL" id="JAQNDL010000003">
    <property type="protein sequence ID" value="MDC0722551.1"/>
    <property type="molecule type" value="Genomic_DNA"/>
</dbReference>
<evidence type="ECO:0000313" key="2">
    <source>
        <dbReference type="Proteomes" id="UP001221686"/>
    </source>
</evidence>
<comment type="caution">
    <text evidence="1">The sequence shown here is derived from an EMBL/GenBank/DDBJ whole genome shotgun (WGS) entry which is preliminary data.</text>
</comment>
<organism evidence="1 2">
    <name type="scientific">Nannocystis bainbridge</name>
    <dbReference type="NCBI Taxonomy" id="2995303"/>
    <lineage>
        <taxon>Bacteria</taxon>
        <taxon>Pseudomonadati</taxon>
        <taxon>Myxococcota</taxon>
        <taxon>Polyangia</taxon>
        <taxon>Nannocystales</taxon>
        <taxon>Nannocystaceae</taxon>
        <taxon>Nannocystis</taxon>
    </lineage>
</organism>
<proteinExistence type="predicted"/>
<evidence type="ECO:0000313" key="1">
    <source>
        <dbReference type="EMBL" id="MDC0722551.1"/>
    </source>
</evidence>
<sequence>MAVLEAESVGLRVIRELALDVFELAVEDARDEVTESEAVDRMG</sequence>